<name>A0ABT7ZSK4_9FLAO</name>
<gene>
    <name evidence="1" type="ORF">QMA06_04320</name>
</gene>
<dbReference type="Proteomes" id="UP001231197">
    <property type="component" value="Unassembled WGS sequence"/>
</dbReference>
<dbReference type="RefSeq" id="WP_290205622.1">
    <property type="nucleotide sequence ID" value="NZ_JASDDK010000001.1"/>
</dbReference>
<accession>A0ABT7ZSK4</accession>
<reference evidence="1 2" key="1">
    <citation type="journal article" date="2023" name="Int. J. Syst. Evol. Microbiol.">
        <title>Winogradskyella bathintestinalis sp. nov., isolated from the intestine of the deep-sea loosejaw dragonfish, Malacosteus niger.</title>
        <authorList>
            <person name="Uniacke-Lowe S."/>
            <person name="Johnson C.N."/>
            <person name="Stanton C."/>
            <person name="Hill C."/>
            <person name="Ross P."/>
        </authorList>
    </citation>
    <scope>NUCLEOTIDE SEQUENCE [LARGE SCALE GENOMIC DNA]</scope>
    <source>
        <strain evidence="1 2">APC 3343</strain>
    </source>
</reference>
<evidence type="ECO:0000313" key="2">
    <source>
        <dbReference type="Proteomes" id="UP001231197"/>
    </source>
</evidence>
<dbReference type="EMBL" id="JASDDK010000001">
    <property type="protein sequence ID" value="MDN3491936.1"/>
    <property type="molecule type" value="Genomic_DNA"/>
</dbReference>
<sequence>MKLNTLIILSVIFIQSCKSVKTVQNKGTLINTESVLIAEGNLYGSGEEGIQKQNLVITSNDDWKALINQMNSVNNVSSSFT</sequence>
<evidence type="ECO:0000313" key="1">
    <source>
        <dbReference type="EMBL" id="MDN3491936.1"/>
    </source>
</evidence>
<keyword evidence="2" id="KW-1185">Reference proteome</keyword>
<comment type="caution">
    <text evidence="1">The sequence shown here is derived from an EMBL/GenBank/DDBJ whole genome shotgun (WGS) entry which is preliminary data.</text>
</comment>
<protein>
    <submittedName>
        <fullName evidence="1">Uncharacterized protein</fullName>
    </submittedName>
</protein>
<proteinExistence type="predicted"/>
<organism evidence="1 2">
    <name type="scientific">Winogradskyella bathintestinalis</name>
    <dbReference type="NCBI Taxonomy" id="3035208"/>
    <lineage>
        <taxon>Bacteria</taxon>
        <taxon>Pseudomonadati</taxon>
        <taxon>Bacteroidota</taxon>
        <taxon>Flavobacteriia</taxon>
        <taxon>Flavobacteriales</taxon>
        <taxon>Flavobacteriaceae</taxon>
        <taxon>Winogradskyella</taxon>
    </lineage>
</organism>
<dbReference type="PROSITE" id="PS51257">
    <property type="entry name" value="PROKAR_LIPOPROTEIN"/>
    <property type="match status" value="1"/>
</dbReference>